<protein>
    <submittedName>
        <fullName evidence="2">Predicted protein</fullName>
    </submittedName>
</protein>
<accession>D6A4L4</accession>
<organism evidence="2 3">
    <name type="scientific">Streptomyces viridosporus (strain ATCC 14672 / DSM 40746 / JCM 4963 / KCTC 9882 / NRRL B-12104 / FH 1290)</name>
    <name type="common">Streptomyces ghanaensis</name>
    <dbReference type="NCBI Taxonomy" id="566461"/>
    <lineage>
        <taxon>Bacteria</taxon>
        <taxon>Bacillati</taxon>
        <taxon>Actinomycetota</taxon>
        <taxon>Actinomycetes</taxon>
        <taxon>Kitasatosporales</taxon>
        <taxon>Streptomycetaceae</taxon>
        <taxon>Streptomyces</taxon>
    </lineage>
</organism>
<evidence type="ECO:0000313" key="3">
    <source>
        <dbReference type="Proteomes" id="UP000003824"/>
    </source>
</evidence>
<feature type="region of interest" description="Disordered" evidence="1">
    <location>
        <begin position="70"/>
        <end position="116"/>
    </location>
</feature>
<evidence type="ECO:0000256" key="1">
    <source>
        <dbReference type="SAM" id="MobiDB-lite"/>
    </source>
</evidence>
<feature type="compositionally biased region" description="Polar residues" evidence="1">
    <location>
        <begin position="84"/>
        <end position="101"/>
    </location>
</feature>
<reference evidence="3" key="1">
    <citation type="submission" date="2008-12" db="EMBL/GenBank/DDBJ databases">
        <title>Annotation of Streptomyces ghanaensis ATCC 14672.</title>
        <authorList>
            <consortium name="The Broad Institute Genome Sequencing Platform"/>
            <consortium name="Broad Institute Microbial Sequencing Center"/>
            <person name="Fischbach M."/>
            <person name="Ward D."/>
            <person name="Young S."/>
            <person name="Kodira C.D."/>
            <person name="Zeng Q."/>
            <person name="Koehrsen M."/>
            <person name="Godfrey P."/>
            <person name="Alvarado L."/>
            <person name="Berlin A.M."/>
            <person name="Borenstein D."/>
            <person name="Chen Z."/>
            <person name="Engels R."/>
            <person name="Freedman E."/>
            <person name="Gellesch M."/>
            <person name="Goldberg J."/>
            <person name="Griggs A."/>
            <person name="Gujja S."/>
            <person name="Heiman D.I."/>
            <person name="Hepburn T.A."/>
            <person name="Howarth C."/>
            <person name="Jen D."/>
            <person name="Larson L."/>
            <person name="Lewis B."/>
            <person name="Mehta T."/>
            <person name="Park D."/>
            <person name="Pearson M."/>
            <person name="Roberts A."/>
            <person name="Saif S."/>
            <person name="Shea T.D."/>
            <person name="Shenoy N."/>
            <person name="Sisk P."/>
            <person name="Stolte C."/>
            <person name="Sykes S.N."/>
            <person name="Walk T."/>
            <person name="White J."/>
            <person name="Yandava C."/>
            <person name="Straight P."/>
            <person name="Clardy J."/>
            <person name="Hung D."/>
            <person name="Kolter R."/>
            <person name="Mekalanos J."/>
            <person name="Walker S."/>
            <person name="Walsh C.T."/>
            <person name="Wieland B.L.C."/>
            <person name="Ilzarbe M."/>
            <person name="Galagan J."/>
            <person name="Nusbaum C."/>
            <person name="Birren B."/>
        </authorList>
    </citation>
    <scope>NUCLEOTIDE SEQUENCE [LARGE SCALE GENOMIC DNA]</scope>
    <source>
        <strain evidence="3">ATCC 14672 / DSM 40746 / JCM 4963 / KCTC 9882 / NRRL B-12104 / FH 1290</strain>
    </source>
</reference>
<dbReference type="Proteomes" id="UP000003824">
    <property type="component" value="Unassembled WGS sequence"/>
</dbReference>
<gene>
    <name evidence="2" type="ORF">SSFG_01108</name>
</gene>
<sequence length="116" mass="12236">MTKSTGRHTAPHTELLAAKQPTILAAIAPSPPAPALVDFSSRLGPPRITPTTRLPTAQPCTARVLADFSSPTGSTLPCPIDMSPQFNSHRFTRPAKSSRSGPNLIDGSTHPDPIPH</sequence>
<feature type="compositionally biased region" description="Low complexity" evidence="1">
    <location>
        <begin position="42"/>
        <end position="56"/>
    </location>
</feature>
<dbReference type="EMBL" id="DS999641">
    <property type="protein sequence ID" value="EFE65854.2"/>
    <property type="molecule type" value="Genomic_DNA"/>
</dbReference>
<dbReference type="AlphaFoldDB" id="D6A4L4"/>
<feature type="region of interest" description="Disordered" evidence="1">
    <location>
        <begin position="37"/>
        <end position="56"/>
    </location>
</feature>
<proteinExistence type="predicted"/>
<name>D6A4L4_STRV1</name>
<evidence type="ECO:0000313" key="2">
    <source>
        <dbReference type="EMBL" id="EFE65854.2"/>
    </source>
</evidence>